<keyword evidence="12" id="KW-1185">Reference proteome</keyword>
<dbReference type="InterPro" id="IPR018159">
    <property type="entry name" value="Spectrin/alpha-actinin"/>
</dbReference>
<dbReference type="FunFam" id="1.20.58.60:FF:000049">
    <property type="entry name" value="Spectrin beta chain"/>
    <property type="match status" value="1"/>
</dbReference>
<dbReference type="InterPro" id="IPR016343">
    <property type="entry name" value="Spectrin_bsu"/>
</dbReference>
<feature type="coiled-coil region" evidence="8">
    <location>
        <begin position="730"/>
        <end position="788"/>
    </location>
</feature>
<dbReference type="FunFam" id="1.20.58.60:FF:000019">
    <property type="entry name" value="Spectrin beta chain"/>
    <property type="match status" value="1"/>
</dbReference>
<sequence length="2161" mass="249405">EHVQKKTFTKWVNSHLCRVNCRVDDLYTDLRDGKLLVKLLEILSGERLPRPTKGKMRIHCLENVDKALSFLYEQRVHLENMGAHDIVDGSPRLTLGLIWTIILRFQIQEITVEEPGPGQATRSAKDALLLWCQMKTAGYNNVNIRNFTTSWSDGLAFNAIIHKHRPDLIQYESLNKSNAHHNLSNAFDVAEREFSLTKLLDPEDVNVERPDEKSLITYVVTYYHYFSKLKQETVQGKRIARVVGIDMECEKMIEDYESFTSQLLKWIEAKIVELGDRKFSNSLRGVQEELVEFNTYRNYEKPPKFMEKGNLEVLLFTLQSKMRANNKKPHFPKEGKTISDINRAWERLEKAEHERELALREELIRQEKLEQLAARFNRKAGMRETWLSENQRLVSQDNFGFDLAAVEAASKKHEAIETDIFAYEERVQAVVAVASELEVEKYHDIDRINARRDNVLRLWNYLLELIYARRNRLVVSLNLQNGFQEIVYILDSMEELKMRLLSDDYGRHLIGVEDLLQKHSLVEADINVLGERVKQVVQQTQRFLEEETADGYKPCDPSIIIERVQTLEDAYSELVRLAVERRSRLEESKLLWQFYWDMAEEENWIKEMENILSQGDIGHDLTTINLLLSKHKAIETEIQSHESALQSSLEAGNNLMERGHFGTDKIKERSDEVQGMWNTLIDLMTDRKKRLTEAVDFHQFLTDADDVDNWMLDILRLVSSDDIGKDESNVQTLLKKHKETSDELKNYQATVDALHTQAGELGETDRDSETVKERLNLVDNRYKELQELARLRKQRLLDALSLYKLFTEADGVEQWITEKEKMLDTMAPGKDIEDCEIMKHASTASKGNECKCLARQLLHVDHPNSEAITDRQNQLNSRWSDLREKAEQKRDELGSAHGVQTYHIECRETVTWIEDKKRVLEQTDELKMDLTGIMTLQRKLSGMERDLAAIESKLKSLEEEADKIKEIHPEEAEVVRERNAKLRQTWEELNQMLNVRDAKLEEAGDLHRFLKDLDHFQSWLTKTESSIANEDSPSSLAEAEKLLSQHQQIHEEIESYTDDYASMMAYGEKITADPSTFDDPQYMFLRERLKALKDGWEEVNQMWENRQALLSQSLNLQLFNRDAKQAEVLLSQQEHLLSKDETPCNLEQAESLIKKHEALLTTMEANDDKVNGVLQFAQRLVSEDHFGSEKIQKKADDISERRNYNHELALSQLEKLKDQLLLHQFLQDCEELHDWIQEKNVLVQEDTYRTAKTIHSKWTRHQAFESEIASNKERLQQVQDIGKELLVTKPEMEGVISPKLDELGEEFDDLQKSTKDKGERLFDARRADLYEQSCDDIDSFVKDLEAQIQTESIGNDLTSVNILMQKQQMIETQMQVKSQQVSELESQADHLTKMTPEKTDEIEMKKKEVNQRFETIIAPLEARKKELLTKKEIFQFKRDIEDENIWIEEHMNSAVSDDYGNSLQSVNMMIKKNKTLKGEIDNHEPRIRAICEVGQKLIDDGNPEADIFRRDIEDLTEKLGHLKQMLEARRQKLLVSEKAQQFFFDANEAEAWMSEQELYMMVEDRGKDEFSAQNLKKKHEILENAVEDYAANVRQLGETGRQLMDEGHPDSEQIGVRISQVDKLYAGLKDLSFERRAKLDDALKLFSLNREVDDLEQWIAEREVVAGSHELGQDYEHVTLLWERFLEFARETQATGAERVANANQIADSLISAGHTDAPTIAQWKDGLNDSWADLGELIDTRTAMLEASRELHKYFHDCKDVLGRIFEKQNSMSDELGRDAGSVSALLRKHQNFGQDLQALQSQVSAIQEESAKLQASYAGDKAMEITNREREVSRAWNELTSLSESRKGKLSDTSDLFKFFNMVRTLMLWMDDLSRQMCTSEKPRDVSGVELLMNNHQGHKCEIDAREDNFSECISLGKELLSRNHYASEDIKAKLGDLNSQRNFMLHKWEERWEHLQLILEVYQFARDAAVAEAWLIAQDPYLKSEELGQTIDEVENLIKKHEAFEKAAAAQEDRFIALERLTTELQTCYRQQEEEEKRRVKETSSKASTPPRERSEAGDARSEAGSIKSSAAGGGQNEAAKSPELSQAVPATTTSSSSASKQQDPRSGRPASQGPPEESAKSAAVTSPGARSEELQPKVYKELLGSSSPWHFIPFVHK</sequence>
<dbReference type="InterPro" id="IPR036872">
    <property type="entry name" value="CH_dom_sf"/>
</dbReference>
<dbReference type="GO" id="GO:0003779">
    <property type="term" value="F:actin binding"/>
    <property type="evidence" value="ECO:0007669"/>
    <property type="project" value="UniProtKB-KW"/>
</dbReference>
<feature type="domain" description="Calponin-homology (CH)" evidence="10">
    <location>
        <begin position="122"/>
        <end position="227"/>
    </location>
</feature>
<keyword evidence="8" id="KW-0175">Coiled coil</keyword>
<dbReference type="FunFam" id="1.20.58.60:FF:000011">
    <property type="entry name" value="Spectrin beta chain"/>
    <property type="match status" value="1"/>
</dbReference>
<keyword evidence="3" id="KW-0117">Actin capping</keyword>
<feature type="domain" description="Calponin-homology (CH)" evidence="10">
    <location>
        <begin position="2"/>
        <end position="106"/>
    </location>
</feature>
<dbReference type="Pfam" id="PF00435">
    <property type="entry name" value="Spectrin"/>
    <property type="match status" value="17"/>
</dbReference>
<dbReference type="InterPro" id="IPR002017">
    <property type="entry name" value="Spectrin_repeat"/>
</dbReference>
<keyword evidence="6" id="KW-0009">Actin-binding</keyword>
<name>A0A7T8GST5_CALRO</name>
<dbReference type="SUPFAM" id="SSF46966">
    <property type="entry name" value="Spectrin repeat"/>
    <property type="match status" value="14"/>
</dbReference>
<dbReference type="FunFam" id="1.20.58.60:FF:000229">
    <property type="entry name" value="Spectrin beta chain"/>
    <property type="match status" value="1"/>
</dbReference>
<feature type="coiled-coil region" evidence="8">
    <location>
        <begin position="1572"/>
        <end position="1599"/>
    </location>
</feature>
<evidence type="ECO:0000256" key="7">
    <source>
        <dbReference type="ARBA" id="ARBA00023212"/>
    </source>
</evidence>
<dbReference type="CDD" id="cd21246">
    <property type="entry name" value="CH_SPTB-like_rpt1"/>
    <property type="match status" value="1"/>
</dbReference>
<dbReference type="PANTHER" id="PTHR11915">
    <property type="entry name" value="SPECTRIN/FILAMIN RELATED CYTOSKELETAL PROTEIN"/>
    <property type="match status" value="1"/>
</dbReference>
<dbReference type="OrthoDB" id="5865767at2759"/>
<dbReference type="FunFam" id="1.10.418.10:FF:000004">
    <property type="entry name" value="Spectrin beta chain"/>
    <property type="match status" value="1"/>
</dbReference>
<gene>
    <name evidence="11" type="ORF">FKW44_017328</name>
</gene>
<dbReference type="GO" id="GO:0051693">
    <property type="term" value="P:actin filament capping"/>
    <property type="evidence" value="ECO:0007669"/>
    <property type="project" value="UniProtKB-KW"/>
</dbReference>
<dbReference type="PROSITE" id="PS00019">
    <property type="entry name" value="ACTININ_1"/>
    <property type="match status" value="1"/>
</dbReference>
<dbReference type="SMART" id="SM00033">
    <property type="entry name" value="CH"/>
    <property type="match status" value="2"/>
</dbReference>
<evidence type="ECO:0000256" key="2">
    <source>
        <dbReference type="ARBA" id="ARBA00006826"/>
    </source>
</evidence>
<feature type="compositionally biased region" description="Basic and acidic residues" evidence="9">
    <location>
        <begin position="2034"/>
        <end position="2047"/>
    </location>
</feature>
<feature type="compositionally biased region" description="Low complexity" evidence="9">
    <location>
        <begin position="2094"/>
        <end position="2103"/>
    </location>
</feature>
<evidence type="ECO:0000256" key="1">
    <source>
        <dbReference type="ARBA" id="ARBA00004245"/>
    </source>
</evidence>
<organism evidence="11 12">
    <name type="scientific">Caligus rogercresseyi</name>
    <name type="common">Sea louse</name>
    <dbReference type="NCBI Taxonomy" id="217165"/>
    <lineage>
        <taxon>Eukaryota</taxon>
        <taxon>Metazoa</taxon>
        <taxon>Ecdysozoa</taxon>
        <taxon>Arthropoda</taxon>
        <taxon>Crustacea</taxon>
        <taxon>Multicrustacea</taxon>
        <taxon>Hexanauplia</taxon>
        <taxon>Copepoda</taxon>
        <taxon>Siphonostomatoida</taxon>
        <taxon>Caligidae</taxon>
        <taxon>Caligus</taxon>
    </lineage>
</organism>
<accession>A0A7T8GST5</accession>
<dbReference type="FunFam" id="1.20.58.60:FF:000018">
    <property type="entry name" value="Spectrin beta chain"/>
    <property type="match status" value="1"/>
</dbReference>
<dbReference type="CDD" id="cd21248">
    <property type="entry name" value="CH_SPTB_like_rpt2"/>
    <property type="match status" value="1"/>
</dbReference>
<feature type="non-terminal residue" evidence="11">
    <location>
        <position position="1"/>
    </location>
</feature>
<dbReference type="InterPro" id="IPR001589">
    <property type="entry name" value="Actinin_actin-bd_CS"/>
</dbReference>
<keyword evidence="5" id="KW-0677">Repeat</keyword>
<evidence type="ECO:0000259" key="10">
    <source>
        <dbReference type="PROSITE" id="PS50021"/>
    </source>
</evidence>
<reference evidence="12" key="1">
    <citation type="submission" date="2021-01" db="EMBL/GenBank/DDBJ databases">
        <title>Caligus Genome Assembly.</title>
        <authorList>
            <person name="Gallardo-Escarate C."/>
        </authorList>
    </citation>
    <scope>NUCLEOTIDE SEQUENCE [LARGE SCALE GENOMIC DNA]</scope>
</reference>
<comment type="subcellular location">
    <subcellularLocation>
        <location evidence="1">Cytoplasm</location>
        <location evidence="1">Cytoskeleton</location>
    </subcellularLocation>
</comment>
<dbReference type="FunFam" id="1.20.58.60:FF:000172">
    <property type="entry name" value="Spectrin beta chain"/>
    <property type="match status" value="1"/>
</dbReference>
<dbReference type="EMBL" id="CP045901">
    <property type="protein sequence ID" value="QQP37143.1"/>
    <property type="molecule type" value="Genomic_DNA"/>
</dbReference>
<feature type="coiled-coil region" evidence="8">
    <location>
        <begin position="933"/>
        <end position="967"/>
    </location>
</feature>
<evidence type="ECO:0000256" key="9">
    <source>
        <dbReference type="SAM" id="MobiDB-lite"/>
    </source>
</evidence>
<feature type="coiled-coil region" evidence="8">
    <location>
        <begin position="1791"/>
        <end position="1818"/>
    </location>
</feature>
<dbReference type="GO" id="GO:0008091">
    <property type="term" value="C:spectrin"/>
    <property type="evidence" value="ECO:0007669"/>
    <property type="project" value="InterPro"/>
</dbReference>
<keyword evidence="7" id="KW-0206">Cytoskeleton</keyword>
<dbReference type="SMART" id="SM00150">
    <property type="entry name" value="SPEC"/>
    <property type="match status" value="16"/>
</dbReference>
<evidence type="ECO:0000313" key="11">
    <source>
        <dbReference type="EMBL" id="QQP37143.1"/>
    </source>
</evidence>
<dbReference type="GO" id="GO:0016192">
    <property type="term" value="P:vesicle-mediated transport"/>
    <property type="evidence" value="ECO:0007669"/>
    <property type="project" value="UniProtKB-ARBA"/>
</dbReference>
<dbReference type="Proteomes" id="UP000595437">
    <property type="component" value="Chromosome 12"/>
</dbReference>
<feature type="region of interest" description="Disordered" evidence="9">
    <location>
        <begin position="2034"/>
        <end position="2138"/>
    </location>
</feature>
<keyword evidence="4" id="KW-0963">Cytoplasm</keyword>
<dbReference type="FunFam" id="1.20.58.60:FF:000033">
    <property type="entry name" value="Spectrin beta chain"/>
    <property type="match status" value="1"/>
</dbReference>
<dbReference type="InterPro" id="IPR001715">
    <property type="entry name" value="CH_dom"/>
</dbReference>
<evidence type="ECO:0000256" key="5">
    <source>
        <dbReference type="ARBA" id="ARBA00022737"/>
    </source>
</evidence>
<dbReference type="SUPFAM" id="SSF47576">
    <property type="entry name" value="Calponin-homology domain, CH-domain"/>
    <property type="match status" value="1"/>
</dbReference>
<evidence type="ECO:0000256" key="6">
    <source>
        <dbReference type="ARBA" id="ARBA00023203"/>
    </source>
</evidence>
<dbReference type="FunFam" id="1.20.58.60:FF:000106">
    <property type="entry name" value="Spectrin beta chain"/>
    <property type="match status" value="1"/>
</dbReference>
<dbReference type="Gene3D" id="1.20.58.60">
    <property type="match status" value="11"/>
</dbReference>
<dbReference type="FunFam" id="1.10.418.10:FF:000001">
    <property type="entry name" value="Actinin alpha 1"/>
    <property type="match status" value="1"/>
</dbReference>
<dbReference type="GO" id="GO:0005200">
    <property type="term" value="F:structural constituent of cytoskeleton"/>
    <property type="evidence" value="ECO:0007669"/>
    <property type="project" value="InterPro"/>
</dbReference>
<evidence type="ECO:0000256" key="8">
    <source>
        <dbReference type="SAM" id="Coils"/>
    </source>
</evidence>
<dbReference type="PROSITE" id="PS50021">
    <property type="entry name" value="CH"/>
    <property type="match status" value="2"/>
</dbReference>
<dbReference type="PROSITE" id="PS00020">
    <property type="entry name" value="ACTININ_2"/>
    <property type="match status" value="1"/>
</dbReference>
<dbReference type="CDD" id="cd00176">
    <property type="entry name" value="SPEC"/>
    <property type="match status" value="9"/>
</dbReference>
<proteinExistence type="inferred from homology"/>
<evidence type="ECO:0000256" key="3">
    <source>
        <dbReference type="ARBA" id="ARBA00022467"/>
    </source>
</evidence>
<evidence type="ECO:0000313" key="12">
    <source>
        <dbReference type="Proteomes" id="UP000595437"/>
    </source>
</evidence>
<dbReference type="PIRSF" id="PIRSF002297">
    <property type="entry name" value="Spectrin_beta_subunit"/>
    <property type="match status" value="1"/>
</dbReference>
<evidence type="ECO:0000256" key="4">
    <source>
        <dbReference type="ARBA" id="ARBA00022490"/>
    </source>
</evidence>
<feature type="compositionally biased region" description="Basic and acidic residues" evidence="9">
    <location>
        <begin position="2054"/>
        <end position="2065"/>
    </location>
</feature>
<dbReference type="Gene3D" id="1.10.418.10">
    <property type="entry name" value="Calponin-like domain"/>
    <property type="match status" value="2"/>
</dbReference>
<dbReference type="GO" id="GO:0016020">
    <property type="term" value="C:membrane"/>
    <property type="evidence" value="ECO:0007669"/>
    <property type="project" value="UniProtKB-ARBA"/>
</dbReference>
<comment type="similarity">
    <text evidence="2">Belongs to the spectrin family.</text>
</comment>
<dbReference type="Pfam" id="PF00307">
    <property type="entry name" value="CH"/>
    <property type="match status" value="2"/>
</dbReference>
<protein>
    <submittedName>
        <fullName evidence="11">Spectrin beta chain</fullName>
    </submittedName>
</protein>
<dbReference type="FunFam" id="1.20.58.60:FF:000072">
    <property type="entry name" value="Spectrin beta chain"/>
    <property type="match status" value="1"/>
</dbReference>